<accession>A0ABQ3C3D1</accession>
<keyword evidence="1" id="KW-0472">Membrane</keyword>
<evidence type="ECO:0000313" key="2">
    <source>
        <dbReference type="EMBL" id="GGZ66397.1"/>
    </source>
</evidence>
<evidence type="ECO:0000313" key="3">
    <source>
        <dbReference type="Proteomes" id="UP000643403"/>
    </source>
</evidence>
<protein>
    <submittedName>
        <fullName evidence="2">Uncharacterized protein</fullName>
    </submittedName>
</protein>
<comment type="caution">
    <text evidence="2">The sequence shown here is derived from an EMBL/GenBank/DDBJ whole genome shotgun (WGS) entry which is preliminary data.</text>
</comment>
<organism evidence="2 3">
    <name type="scientific">Cognatilysobacter xinjiangensis</name>
    <dbReference type="NCBI Taxonomy" id="546892"/>
    <lineage>
        <taxon>Bacteria</taxon>
        <taxon>Pseudomonadati</taxon>
        <taxon>Pseudomonadota</taxon>
        <taxon>Gammaproteobacteria</taxon>
        <taxon>Lysobacterales</taxon>
        <taxon>Lysobacteraceae</taxon>
        <taxon>Cognatilysobacter</taxon>
    </lineage>
</organism>
<dbReference type="Proteomes" id="UP000643403">
    <property type="component" value="Unassembled WGS sequence"/>
</dbReference>
<keyword evidence="1" id="KW-1133">Transmembrane helix</keyword>
<feature type="transmembrane region" description="Helical" evidence="1">
    <location>
        <begin position="46"/>
        <end position="65"/>
    </location>
</feature>
<sequence length="76" mass="8023">MAHESRIARLSSRQKKASALFLMVLALAFANEAFDWPLVGTYDWEAILALTLFGLGGIAGAAVSSRRPGSSAASRA</sequence>
<dbReference type="EMBL" id="BMXY01000002">
    <property type="protein sequence ID" value="GGZ66397.1"/>
    <property type="molecule type" value="Genomic_DNA"/>
</dbReference>
<keyword evidence="1" id="KW-0812">Transmembrane</keyword>
<name>A0ABQ3C3D1_9GAMM</name>
<dbReference type="RefSeq" id="WP_189449589.1">
    <property type="nucleotide sequence ID" value="NZ_BMXY01000002.1"/>
</dbReference>
<gene>
    <name evidence="2" type="ORF">GCM10008101_20730</name>
</gene>
<proteinExistence type="predicted"/>
<evidence type="ECO:0000256" key="1">
    <source>
        <dbReference type="SAM" id="Phobius"/>
    </source>
</evidence>
<keyword evidence="3" id="KW-1185">Reference proteome</keyword>
<reference evidence="3" key="1">
    <citation type="journal article" date="2019" name="Int. J. Syst. Evol. Microbiol.">
        <title>The Global Catalogue of Microorganisms (GCM) 10K type strain sequencing project: providing services to taxonomists for standard genome sequencing and annotation.</title>
        <authorList>
            <consortium name="The Broad Institute Genomics Platform"/>
            <consortium name="The Broad Institute Genome Sequencing Center for Infectious Disease"/>
            <person name="Wu L."/>
            <person name="Ma J."/>
        </authorList>
    </citation>
    <scope>NUCLEOTIDE SEQUENCE [LARGE SCALE GENOMIC DNA]</scope>
    <source>
        <strain evidence="3">KCTC 22558</strain>
    </source>
</reference>